<comment type="caution">
    <text evidence="2">The sequence shown here is derived from an EMBL/GenBank/DDBJ whole genome shotgun (WGS) entry which is preliminary data.</text>
</comment>
<dbReference type="PROSITE" id="PS51257">
    <property type="entry name" value="PROKAR_LIPOPROTEIN"/>
    <property type="match status" value="1"/>
</dbReference>
<dbReference type="Proteomes" id="UP000178930">
    <property type="component" value="Unassembled WGS sequence"/>
</dbReference>
<dbReference type="EMBL" id="MHIB01000027">
    <property type="protein sequence ID" value="OGY43904.1"/>
    <property type="molecule type" value="Genomic_DNA"/>
</dbReference>
<proteinExistence type="predicted"/>
<organism evidence="2 3">
    <name type="scientific">Candidatus Buchananbacteria bacterium RIFCSPHIGHO2_01_FULL_39_14</name>
    <dbReference type="NCBI Taxonomy" id="1797532"/>
    <lineage>
        <taxon>Bacteria</taxon>
        <taxon>Candidatus Buchananiibacteriota</taxon>
    </lineage>
</organism>
<reference evidence="2 3" key="1">
    <citation type="journal article" date="2016" name="Nat. Commun.">
        <title>Thousands of microbial genomes shed light on interconnected biogeochemical processes in an aquifer system.</title>
        <authorList>
            <person name="Anantharaman K."/>
            <person name="Brown C.T."/>
            <person name="Hug L.A."/>
            <person name="Sharon I."/>
            <person name="Castelle C.J."/>
            <person name="Probst A.J."/>
            <person name="Thomas B.C."/>
            <person name="Singh A."/>
            <person name="Wilkins M.J."/>
            <person name="Karaoz U."/>
            <person name="Brodie E.L."/>
            <person name="Williams K.H."/>
            <person name="Hubbard S.S."/>
            <person name="Banfield J.F."/>
        </authorList>
    </citation>
    <scope>NUCLEOTIDE SEQUENCE [LARGE SCALE GENOMIC DNA]</scope>
</reference>
<feature type="signal peptide" evidence="1">
    <location>
        <begin position="1"/>
        <end position="20"/>
    </location>
</feature>
<evidence type="ECO:0000313" key="2">
    <source>
        <dbReference type="EMBL" id="OGY43904.1"/>
    </source>
</evidence>
<feature type="chain" id="PRO_5009581391" description="Kazal-like domain-containing protein" evidence="1">
    <location>
        <begin position="21"/>
        <end position="129"/>
    </location>
</feature>
<accession>A0A1G1XVB8</accession>
<evidence type="ECO:0000256" key="1">
    <source>
        <dbReference type="SAM" id="SignalP"/>
    </source>
</evidence>
<gene>
    <name evidence="2" type="ORF">A2729_01115</name>
</gene>
<sequence>MARKITKTAILLVFSFFILSGCQQTTPLANVTQNVNAKIDEVRQRQEDKIQATLKCQELCQNQLTTDGQNFDIGQCLSNEIIADWVCDIAHSPRQAIDDDPANQCSAFRTGRAQHFVEVDGNCNVIKVY</sequence>
<keyword evidence="1" id="KW-0732">Signal</keyword>
<evidence type="ECO:0000313" key="3">
    <source>
        <dbReference type="Proteomes" id="UP000178930"/>
    </source>
</evidence>
<protein>
    <recommendedName>
        <fullName evidence="4">Kazal-like domain-containing protein</fullName>
    </recommendedName>
</protein>
<dbReference type="STRING" id="1797532.A2729_01115"/>
<dbReference type="AlphaFoldDB" id="A0A1G1XVB8"/>
<name>A0A1G1XVB8_9BACT</name>
<evidence type="ECO:0008006" key="4">
    <source>
        <dbReference type="Google" id="ProtNLM"/>
    </source>
</evidence>